<evidence type="ECO:0000256" key="2">
    <source>
        <dbReference type="ARBA" id="ARBA00012587"/>
    </source>
</evidence>
<dbReference type="Gene3D" id="2.40.240.50">
    <property type="entry name" value="Barwin-like endoglucanases"/>
    <property type="match status" value="1"/>
</dbReference>
<dbReference type="InterPro" id="IPR026044">
    <property type="entry name" value="MltA"/>
</dbReference>
<dbReference type="GO" id="GO:0004553">
    <property type="term" value="F:hydrolase activity, hydrolyzing O-glycosyl compounds"/>
    <property type="evidence" value="ECO:0007669"/>
    <property type="project" value="InterPro"/>
</dbReference>
<dbReference type="PANTHER" id="PTHR30124">
    <property type="entry name" value="MEMBRANE-BOUND LYTIC MUREIN TRANSGLYCOSYLASE A"/>
    <property type="match status" value="1"/>
</dbReference>
<evidence type="ECO:0000256" key="4">
    <source>
        <dbReference type="ARBA" id="ARBA00023316"/>
    </source>
</evidence>
<dbReference type="GO" id="GO:0008933">
    <property type="term" value="F:peptidoglycan lytic transglycosylase activity"/>
    <property type="evidence" value="ECO:0007669"/>
    <property type="project" value="TreeGrafter"/>
</dbReference>
<dbReference type="SUPFAM" id="SSF50685">
    <property type="entry name" value="Barwin-like endoglucanases"/>
    <property type="match status" value="1"/>
</dbReference>
<dbReference type="Pfam" id="PF06725">
    <property type="entry name" value="3D"/>
    <property type="match status" value="1"/>
</dbReference>
<evidence type="ECO:0000313" key="8">
    <source>
        <dbReference type="Proteomes" id="UP001268256"/>
    </source>
</evidence>
<dbReference type="InterPro" id="IPR010611">
    <property type="entry name" value="3D_dom"/>
</dbReference>
<comment type="catalytic activity">
    <reaction evidence="1">
        <text>Exolytic cleavage of the (1-&gt;4)-beta-glycosidic linkage between N-acetylmuramic acid (MurNAc) and N-acetylglucosamine (GlcNAc) residues in peptidoglycan, from either the reducing or the non-reducing ends of the peptidoglycan chains, with concomitant formation of a 1,6-anhydrobond in the MurNAc residue.</text>
        <dbReference type="EC" id="4.2.2.n1"/>
    </reaction>
</comment>
<dbReference type="InterPro" id="IPR005300">
    <property type="entry name" value="MltA_B"/>
</dbReference>
<evidence type="ECO:0000256" key="1">
    <source>
        <dbReference type="ARBA" id="ARBA00001420"/>
    </source>
</evidence>
<dbReference type="GO" id="GO:0009253">
    <property type="term" value="P:peptidoglycan catabolic process"/>
    <property type="evidence" value="ECO:0007669"/>
    <property type="project" value="TreeGrafter"/>
</dbReference>
<dbReference type="GO" id="GO:0009254">
    <property type="term" value="P:peptidoglycan turnover"/>
    <property type="evidence" value="ECO:0007669"/>
    <property type="project" value="InterPro"/>
</dbReference>
<dbReference type="PANTHER" id="PTHR30124:SF0">
    <property type="entry name" value="MEMBRANE-BOUND LYTIC MUREIN TRANSGLYCOSYLASE A"/>
    <property type="match status" value="1"/>
</dbReference>
<dbReference type="SMART" id="SM00925">
    <property type="entry name" value="MltA"/>
    <property type="match status" value="1"/>
</dbReference>
<evidence type="ECO:0000313" key="7">
    <source>
        <dbReference type="EMBL" id="MDS3862149.1"/>
    </source>
</evidence>
<organism evidence="7 8">
    <name type="scientific">Pseudocalidococcus azoricus BACA0444</name>
    <dbReference type="NCBI Taxonomy" id="2918990"/>
    <lineage>
        <taxon>Bacteria</taxon>
        <taxon>Bacillati</taxon>
        <taxon>Cyanobacteriota</taxon>
        <taxon>Cyanophyceae</taxon>
        <taxon>Acaryochloridales</taxon>
        <taxon>Thermosynechococcaceae</taxon>
        <taxon>Pseudocalidococcus</taxon>
        <taxon>Pseudocalidococcus azoricus</taxon>
    </lineage>
</organism>
<dbReference type="GO" id="GO:0071555">
    <property type="term" value="P:cell wall organization"/>
    <property type="evidence" value="ECO:0007669"/>
    <property type="project" value="UniProtKB-KW"/>
</dbReference>
<dbReference type="CDD" id="cd14668">
    <property type="entry name" value="mlta_B"/>
    <property type="match status" value="1"/>
</dbReference>
<accession>A0AAE4FVM9</accession>
<sequence length="397" mass="43482">MVSVLPKIVATVVAPIVLGFSGEMVALSELSLPFRPIPTSEVNPMAGLDQRLWGPGNDRSRLLAAINQSLVYLNSPKAITDYEKYTAPNQPGAALGPNLRQRVIQSLRRFRQLVTHSPNPQALQAAVKKEFAFYQAVGNDQAGTVHFTGYYEAVYSASLVPTLEYRYPIYGRPVGFETWPQPHPTRLELEGKDGLQGSQGKLKGLELAWLKDRLEAFLIQVQGSAQLQLTNGQIMTVGYAGKTNFPYTSIGQELIKDGKIPREELTLPRLIAYFQANPSEMNNYIPRNESFVFFRNTQGGQAEGSINVPVTAERSIATDKSLWPPGALAIINTVIPPKLTQGHNSGQPVSRFVLDQDTGSAIKGPGRVDIFMGTGNVAKARAGLINTDGELYYLLLK</sequence>
<dbReference type="RefSeq" id="WP_407682447.1">
    <property type="nucleotide sequence ID" value="NZ_JAVMIP010000022.1"/>
</dbReference>
<dbReference type="GO" id="GO:0019867">
    <property type="term" value="C:outer membrane"/>
    <property type="evidence" value="ECO:0007669"/>
    <property type="project" value="InterPro"/>
</dbReference>
<gene>
    <name evidence="7" type="ORF">RIF25_15210</name>
</gene>
<dbReference type="Pfam" id="PF03562">
    <property type="entry name" value="MltA"/>
    <property type="match status" value="1"/>
</dbReference>
<proteinExistence type="predicted"/>
<protein>
    <recommendedName>
        <fullName evidence="2">peptidoglycan lytic exotransglycosylase</fullName>
        <ecNumber evidence="2">4.2.2.n1</ecNumber>
    </recommendedName>
    <alternativeName>
        <fullName evidence="5">Murein hydrolase A</fullName>
    </alternativeName>
</protein>
<dbReference type="Gene3D" id="2.40.40.10">
    <property type="entry name" value="RlpA-like domain"/>
    <property type="match status" value="1"/>
</dbReference>
<dbReference type="PIRSF" id="PIRSF019422">
    <property type="entry name" value="MltA"/>
    <property type="match status" value="1"/>
</dbReference>
<comment type="caution">
    <text evidence="7">The sequence shown here is derived from an EMBL/GenBank/DDBJ whole genome shotgun (WGS) entry which is preliminary data.</text>
</comment>
<dbReference type="Proteomes" id="UP001268256">
    <property type="component" value="Unassembled WGS sequence"/>
</dbReference>
<dbReference type="EC" id="4.2.2.n1" evidence="2"/>
<dbReference type="AlphaFoldDB" id="A0AAE4FVM9"/>
<evidence type="ECO:0000256" key="5">
    <source>
        <dbReference type="ARBA" id="ARBA00030918"/>
    </source>
</evidence>
<keyword evidence="8" id="KW-1185">Reference proteome</keyword>
<evidence type="ECO:0000256" key="3">
    <source>
        <dbReference type="ARBA" id="ARBA00023239"/>
    </source>
</evidence>
<name>A0AAE4FVM9_9CYAN</name>
<keyword evidence="4" id="KW-0961">Cell wall biogenesis/degradation</keyword>
<dbReference type="EMBL" id="JAVMIP010000022">
    <property type="protein sequence ID" value="MDS3862149.1"/>
    <property type="molecule type" value="Genomic_DNA"/>
</dbReference>
<evidence type="ECO:0000259" key="6">
    <source>
        <dbReference type="SMART" id="SM00925"/>
    </source>
</evidence>
<feature type="domain" description="Lytic transglycosylase MltA" evidence="6">
    <location>
        <begin position="154"/>
        <end position="295"/>
    </location>
</feature>
<keyword evidence="3" id="KW-0456">Lyase</keyword>
<dbReference type="InterPro" id="IPR036908">
    <property type="entry name" value="RlpA-like_sf"/>
</dbReference>
<dbReference type="CDD" id="cd14485">
    <property type="entry name" value="mltA_like_LT_A"/>
    <property type="match status" value="1"/>
</dbReference>
<reference evidence="8" key="1">
    <citation type="submission" date="2023-07" db="EMBL/GenBank/DDBJ databases">
        <authorList>
            <person name="Luz R."/>
            <person name="Cordeiro R."/>
            <person name="Fonseca A."/>
            <person name="Goncalves V."/>
        </authorList>
    </citation>
    <scope>NUCLEOTIDE SEQUENCE [LARGE SCALE GENOMIC DNA]</scope>
    <source>
        <strain evidence="8">BACA0444</strain>
    </source>
</reference>